<dbReference type="InterPro" id="IPR051632">
    <property type="entry name" value="Rho_GEF"/>
</dbReference>
<dbReference type="Pfam" id="PF00621">
    <property type="entry name" value="RhoGEF"/>
    <property type="match status" value="1"/>
</dbReference>
<dbReference type="InterPro" id="IPR035899">
    <property type="entry name" value="DBL_dom_sf"/>
</dbReference>
<keyword evidence="3" id="KW-0597">Phosphoprotein</keyword>
<dbReference type="Gene3D" id="3.30.60.20">
    <property type="match status" value="1"/>
</dbReference>
<keyword evidence="4" id="KW-0344">Guanine-nucleotide releasing factor</keyword>
<dbReference type="GO" id="GO:0005737">
    <property type="term" value="C:cytoplasm"/>
    <property type="evidence" value="ECO:0007669"/>
    <property type="project" value="UniProtKB-SubCell"/>
</dbReference>
<dbReference type="CDD" id="cd20876">
    <property type="entry name" value="C1_p190RhoGEF"/>
    <property type="match status" value="1"/>
</dbReference>
<dbReference type="SMART" id="SM00233">
    <property type="entry name" value="PH"/>
    <property type="match status" value="1"/>
</dbReference>
<evidence type="ECO:0008006" key="16">
    <source>
        <dbReference type="Google" id="ProtNLM"/>
    </source>
</evidence>
<dbReference type="OMA" id="EERESKC"/>
<feature type="compositionally biased region" description="Basic and acidic residues" evidence="9">
    <location>
        <begin position="429"/>
        <end position="440"/>
    </location>
</feature>
<feature type="region of interest" description="Disordered" evidence="9">
    <location>
        <begin position="419"/>
        <end position="444"/>
    </location>
</feature>
<dbReference type="Pfam" id="PF17838">
    <property type="entry name" value="PH_16"/>
    <property type="match status" value="1"/>
</dbReference>
<dbReference type="GO" id="GO:0008270">
    <property type="term" value="F:zinc ion binding"/>
    <property type="evidence" value="ECO:0007669"/>
    <property type="project" value="UniProtKB-KW"/>
</dbReference>
<dbReference type="InterPro" id="IPR002219">
    <property type="entry name" value="PKC_DAG/PE"/>
</dbReference>
<feature type="region of interest" description="Disordered" evidence="9">
    <location>
        <begin position="251"/>
        <end position="291"/>
    </location>
</feature>
<dbReference type="InterPro" id="IPR041020">
    <property type="entry name" value="PH_16"/>
</dbReference>
<dbReference type="SUPFAM" id="SSF50729">
    <property type="entry name" value="PH domain-like"/>
    <property type="match status" value="1"/>
</dbReference>
<dbReference type="PANTHER" id="PTHR13944">
    <property type="entry name" value="AGAP007712-PA"/>
    <property type="match status" value="1"/>
</dbReference>
<dbReference type="PROSITE" id="PS50010">
    <property type="entry name" value="DH_2"/>
    <property type="match status" value="1"/>
</dbReference>
<evidence type="ECO:0000256" key="6">
    <source>
        <dbReference type="ARBA" id="ARBA00022771"/>
    </source>
</evidence>
<dbReference type="CDD" id="cd00160">
    <property type="entry name" value="RhoGEF"/>
    <property type="match status" value="1"/>
</dbReference>
<dbReference type="Gene3D" id="1.20.900.10">
    <property type="entry name" value="Dbl homology (DH) domain"/>
    <property type="match status" value="1"/>
</dbReference>
<reference evidence="14 15" key="1">
    <citation type="submission" date="2018-05" db="EMBL/GenBank/DDBJ databases">
        <authorList>
            <person name="Datahose"/>
        </authorList>
    </citation>
    <scope>NUCLEOTIDE SEQUENCE</scope>
</reference>
<keyword evidence="10" id="KW-0812">Transmembrane</keyword>
<feature type="region of interest" description="Disordered" evidence="9">
    <location>
        <begin position="511"/>
        <end position="536"/>
    </location>
</feature>
<evidence type="ECO:0000256" key="10">
    <source>
        <dbReference type="SAM" id="Phobius"/>
    </source>
</evidence>
<dbReference type="CDD" id="cd14680">
    <property type="entry name" value="PH_p190RhoGEF"/>
    <property type="match status" value="1"/>
</dbReference>
<dbReference type="FunFam" id="1.20.900.10:FF:000004">
    <property type="entry name" value="Rho guanine nucleotide exchange factor 2"/>
    <property type="match status" value="1"/>
</dbReference>
<keyword evidence="15" id="KW-1185">Reference proteome</keyword>
<dbReference type="PROSITE" id="PS50003">
    <property type="entry name" value="PH_DOMAIN"/>
    <property type="match status" value="1"/>
</dbReference>
<dbReference type="Gene3D" id="2.30.29.30">
    <property type="entry name" value="Pleckstrin-homology domain (PH domain)/Phosphotyrosine-binding domain (PTB)"/>
    <property type="match status" value="1"/>
</dbReference>
<dbReference type="InterPro" id="IPR046349">
    <property type="entry name" value="C1-like_sf"/>
</dbReference>
<feature type="region of interest" description="Disordered" evidence="9">
    <location>
        <begin position="328"/>
        <end position="369"/>
    </location>
</feature>
<evidence type="ECO:0000256" key="3">
    <source>
        <dbReference type="ARBA" id="ARBA00022553"/>
    </source>
</evidence>
<name>A0A3P8RI80_ASTCA</name>
<keyword evidence="8" id="KW-0175">Coiled coil</keyword>
<feature type="transmembrane region" description="Helical" evidence="10">
    <location>
        <begin position="117"/>
        <end position="138"/>
    </location>
</feature>
<feature type="compositionally biased region" description="Basic and acidic residues" evidence="9">
    <location>
        <begin position="270"/>
        <end position="280"/>
    </location>
</feature>
<evidence type="ECO:0000313" key="14">
    <source>
        <dbReference type="Ensembl" id="ENSACLP00000040646.2"/>
    </source>
</evidence>
<feature type="region of interest" description="Disordered" evidence="9">
    <location>
        <begin position="1295"/>
        <end position="1317"/>
    </location>
</feature>
<dbReference type="InterPro" id="IPR001849">
    <property type="entry name" value="PH_domain"/>
</dbReference>
<evidence type="ECO:0000256" key="7">
    <source>
        <dbReference type="ARBA" id="ARBA00022833"/>
    </source>
</evidence>
<accession>A0A3P8RI80</accession>
<evidence type="ECO:0000256" key="4">
    <source>
        <dbReference type="ARBA" id="ARBA00022658"/>
    </source>
</evidence>
<dbReference type="PANTHER" id="PTHR13944:SF22">
    <property type="entry name" value="RHO GUANINE NUCLEOTIDE EXCHANGE FACTOR 28"/>
    <property type="match status" value="1"/>
</dbReference>
<dbReference type="PROSITE" id="PS50081">
    <property type="entry name" value="ZF_DAG_PE_2"/>
    <property type="match status" value="1"/>
</dbReference>
<dbReference type="FunFam" id="2.30.29.30:FF:000021">
    <property type="entry name" value="Rho guanine nucleotide exchange factor 2"/>
    <property type="match status" value="1"/>
</dbReference>
<comment type="subcellular location">
    <subcellularLocation>
        <location evidence="1">Cytoplasm</location>
    </subcellularLocation>
</comment>
<evidence type="ECO:0000256" key="5">
    <source>
        <dbReference type="ARBA" id="ARBA00022723"/>
    </source>
</evidence>
<evidence type="ECO:0000256" key="2">
    <source>
        <dbReference type="ARBA" id="ARBA00022490"/>
    </source>
</evidence>
<sequence>FLIHQPRGQRALTLPNQDGDTPLQLAQKSGQHAISPGPAVSPLPGVWCLWSNSSYMLRFCPGTDSLALSVRHTPGSSPQDSIMVLRERLEDFSVSKMLPTLCSLRSTAAATPSHRSYVILFLFSYKISVFALLLNKFLSFCSFLSRLMFSPQANDVDIKYNVSGVTRYSTGTDGSLWDTINSEEILLATDTPPPFSEDFYPTSASGSPLLSPVDLALTRLIRPASSEQADQRGSPPMETCDLSPSLVALEVDSEEESVGPKSPLSPLSSDVERSEDKEETFPLPSPDLTCTRSQSASFYTHELVDEGLRLRSYSYSSKISLRPARFTRDNQASDISPEPRASSISDQSHEKREIKFRKRAQSADDEGSMELAESLQHLTLSEFLKEIEEEELDKYNIPAKTESEKYKVIRTFSFLKSRMSSTRNKSKGKGKDREGKDRQPNGHRFATGSCLGPTVCVVCDKPASGKDLLHCSTCTAIVHKGCKESVPPCLKKHQEKYAVSMVKNRTASLPQNFTVRDSPPHSVIPTSTSLPVMTPKEKKDAVSQSLSRSFPNVERLLIFISDTLKLSSQSEELLPTPVSSTSTESSFGEDCTDSYIHSDISADSVEYEAESWSLTVEHKFCKKQDKRAVKRQDVIYELMQTELHHLQTLHIMAEIFRRGMRQEVQLDTEAVERVFPCLDQLLLFHHAFFAAMKERRHSSTQPQGHRNYLIQRIGDILLQQFTDENGEKMKQVYGEFCSRHNEAVSFFKELQQHNKRFQTFIRQQGNNSLVRRREIPECILLVTQRITKYPVLLERILRYTQEETEEHADLSKALAHIREAIAAVDMRVSEYERHQRLQEVFNRMENRSAAKLKSGHTFRKQDMMGPGQVLKHQGVLLWKTATGRLKDVLALLLTDTLIFLQEKDQKYTFATVDQKPPVIPLQKLIVREVANEERGMFLISASAAGPEMYEVHTSSKEERNTWMRLIREAVESCPEDEEEYTSESDEEKRAAEARFQKIQKLQESLTSQDQQICSSLAEKLQIYTQLSVLSGRMEASLAEPRLLVQPHSEELLQAAALLTAALQEGETFTCTAHFSKHIFISTAAVTIQDSCYEVQRLLLQESGRPSPRAQRLHLPSVRGSALQDQEKQRNLEKQKEEAAVAQRLHDRLRQEKERWERECQARKSQQGAQESMLEERERQCQVAAERLRRERVELDEQLEEYQQNLERLREGQRSVERERERLDEQQKLLQCWKHGPQDSPPTANPHMQWFIGAHTGNGSVFVNEAALASTSVNNRHVHHRRNDASTHNCLNSLLAQSNGRQPSGAKTPHGQHSDSQGWMMGTGYLYSPAGRHGRNYHKVQAFVLLKQTSQS</sequence>
<reference evidence="15" key="2">
    <citation type="submission" date="2023-03" db="EMBL/GenBank/DDBJ databases">
        <authorList>
            <consortium name="Wellcome Sanger Institute Data Sharing"/>
        </authorList>
    </citation>
    <scope>NUCLEOTIDE SEQUENCE [LARGE SCALE GENOMIC DNA]</scope>
</reference>
<feature type="region of interest" description="Disordered" evidence="9">
    <location>
        <begin position="1"/>
        <end position="22"/>
    </location>
</feature>
<dbReference type="InterPro" id="IPR011993">
    <property type="entry name" value="PH-like_dom_sf"/>
</dbReference>
<feature type="domain" description="PH" evidence="11">
    <location>
        <begin position="869"/>
        <end position="971"/>
    </location>
</feature>
<dbReference type="SMART" id="SM00109">
    <property type="entry name" value="C1"/>
    <property type="match status" value="1"/>
</dbReference>
<evidence type="ECO:0000259" key="13">
    <source>
        <dbReference type="PROSITE" id="PS50081"/>
    </source>
</evidence>
<feature type="domain" description="DH" evidence="12">
    <location>
        <begin position="630"/>
        <end position="827"/>
    </location>
</feature>
<keyword evidence="2" id="KW-0963">Cytoplasm</keyword>
<dbReference type="Ensembl" id="ENSACLT00000041602.2">
    <property type="protein sequence ID" value="ENSACLP00000040646.2"/>
    <property type="gene ID" value="ENSACLG00000027367.2"/>
</dbReference>
<keyword evidence="7" id="KW-0862">Zinc</keyword>
<dbReference type="GO" id="GO:0005085">
    <property type="term" value="F:guanyl-nucleotide exchange factor activity"/>
    <property type="evidence" value="ECO:0007669"/>
    <property type="project" value="UniProtKB-KW"/>
</dbReference>
<keyword evidence="10" id="KW-1133">Transmembrane helix</keyword>
<dbReference type="GO" id="GO:0035023">
    <property type="term" value="P:regulation of Rho protein signal transduction"/>
    <property type="evidence" value="ECO:0007669"/>
    <property type="project" value="TreeGrafter"/>
</dbReference>
<keyword evidence="5" id="KW-0479">Metal-binding</keyword>
<dbReference type="Bgee" id="ENSACLG00000027367">
    <property type="expression patterns" value="Expressed in camera-type eye and 3 other cell types or tissues"/>
</dbReference>
<evidence type="ECO:0000259" key="12">
    <source>
        <dbReference type="PROSITE" id="PS50010"/>
    </source>
</evidence>
<dbReference type="Pfam" id="PF00130">
    <property type="entry name" value="C1_1"/>
    <property type="match status" value="1"/>
</dbReference>
<dbReference type="SUPFAM" id="SSF48065">
    <property type="entry name" value="DBL homology domain (DH-domain)"/>
    <property type="match status" value="1"/>
</dbReference>
<evidence type="ECO:0000256" key="1">
    <source>
        <dbReference type="ARBA" id="ARBA00004496"/>
    </source>
</evidence>
<dbReference type="STRING" id="8154.ENSACLP00000040646"/>
<proteinExistence type="predicted"/>
<reference evidence="14" key="4">
    <citation type="submission" date="2025-09" db="UniProtKB">
        <authorList>
            <consortium name="Ensembl"/>
        </authorList>
    </citation>
    <scope>IDENTIFICATION</scope>
</reference>
<keyword evidence="10" id="KW-0472">Membrane</keyword>
<protein>
    <recommendedName>
        <fullName evidence="16">Rho guanine nucleotide exchange factor (GEF) 28a</fullName>
    </recommendedName>
</protein>
<evidence type="ECO:0000256" key="8">
    <source>
        <dbReference type="ARBA" id="ARBA00023054"/>
    </source>
</evidence>
<keyword evidence="6" id="KW-0863">Zinc-finger</keyword>
<dbReference type="GeneTree" id="ENSGT00940000155831"/>
<feature type="compositionally biased region" description="Basic and acidic residues" evidence="9">
    <location>
        <begin position="1124"/>
        <end position="1135"/>
    </location>
</feature>
<feature type="domain" description="Phorbol-ester/DAG-type" evidence="13">
    <location>
        <begin position="442"/>
        <end position="489"/>
    </location>
</feature>
<dbReference type="InterPro" id="IPR000219">
    <property type="entry name" value="DH_dom"/>
</dbReference>
<dbReference type="InterPro" id="IPR037819">
    <property type="entry name" value="ARHGEF28_PH"/>
</dbReference>
<reference evidence="14" key="3">
    <citation type="submission" date="2025-08" db="UniProtKB">
        <authorList>
            <consortium name="Ensembl"/>
        </authorList>
    </citation>
    <scope>IDENTIFICATION</scope>
</reference>
<evidence type="ECO:0000256" key="9">
    <source>
        <dbReference type="SAM" id="MobiDB-lite"/>
    </source>
</evidence>
<dbReference type="SUPFAM" id="SSF57889">
    <property type="entry name" value="Cysteine-rich domain"/>
    <property type="match status" value="1"/>
</dbReference>
<organism evidence="14 15">
    <name type="scientific">Astatotilapia calliptera</name>
    <name type="common">Eastern happy</name>
    <name type="synonym">Chromis callipterus</name>
    <dbReference type="NCBI Taxonomy" id="8154"/>
    <lineage>
        <taxon>Eukaryota</taxon>
        <taxon>Metazoa</taxon>
        <taxon>Chordata</taxon>
        <taxon>Craniata</taxon>
        <taxon>Vertebrata</taxon>
        <taxon>Euteleostomi</taxon>
        <taxon>Actinopterygii</taxon>
        <taxon>Neopterygii</taxon>
        <taxon>Teleostei</taxon>
        <taxon>Neoteleostei</taxon>
        <taxon>Acanthomorphata</taxon>
        <taxon>Ovalentaria</taxon>
        <taxon>Cichlomorphae</taxon>
        <taxon>Cichliformes</taxon>
        <taxon>Cichlidae</taxon>
        <taxon>African cichlids</taxon>
        <taxon>Pseudocrenilabrinae</taxon>
        <taxon>Haplochromini</taxon>
        <taxon>Astatotilapia</taxon>
    </lineage>
</organism>
<feature type="region of interest" description="Disordered" evidence="9">
    <location>
        <begin position="1105"/>
        <end position="1135"/>
    </location>
</feature>
<dbReference type="SMART" id="SM00325">
    <property type="entry name" value="RhoGEF"/>
    <property type="match status" value="1"/>
</dbReference>
<evidence type="ECO:0000259" key="11">
    <source>
        <dbReference type="PROSITE" id="PS50003"/>
    </source>
</evidence>
<dbReference type="Proteomes" id="UP000265100">
    <property type="component" value="Chromosome 7"/>
</dbReference>
<evidence type="ECO:0000313" key="15">
    <source>
        <dbReference type="Proteomes" id="UP000265100"/>
    </source>
</evidence>